<evidence type="ECO:0000259" key="1">
    <source>
        <dbReference type="Pfam" id="PF10145"/>
    </source>
</evidence>
<sequence>MSDATTKVGIVFTATDGSAAGLKAVEQAVKKAADVAVEGSSKTALAAKDAALKSTQAVQAAHDTHVRLYRDMANARETLGIRAERTVRQEIQQTQAAYQTLARSGALSAREMARAQDATLAKVRELKRELGEVSRLQRMEQIGQAGAAGAAGAAVAYRVANNPITAAKDLETAQADLRIALMRKGGVVPEDAYKEIMRQAVALGNSLPGSTKDFVSAATALSEQGMPLSAITGGGLTASAQFGVLAKMDQYQSATSIAKMREAYGLADGDLPEMANLMQKAKNAYGIAPDDFRAVAQYAAPTYNTLGLTGKENARDLLAVQGIAASVGLENTSFGTNFAMMLSRTSQIDARLGGKGEAAKEAREVLSKHGIDLNFYGKDGKFKGLENMFSELDKLKPLTDIDRMHVLDKLFGVEASRPASIMIQKGGLQAFRESRAKLDEQADIGPRIAQKTSTLASKEEAAGGTWENTKATAAKGLAETKGQALDTINDGLTAVQPVLEKYPGLGTGAITAGALGAGAATSWASLRMLQGVMGTGAGLRAVSSIPGIATASSLAARLPVIPKGVGLGAIGASLGGAVLSSMYGEESTAARYGSAALSGAGMGATLGSVVPILGTGVGAAGGAALGMAIQGISDLLKKDPKPTNVKADIRVGLAPGLVLQGQTVETNGPAGVKLDTGNIWSGAPQ</sequence>
<reference evidence="3" key="1">
    <citation type="journal article" date="2019" name="Int. J. Syst. Evol. Microbiol.">
        <title>The Global Catalogue of Microorganisms (GCM) 10K type strain sequencing project: providing services to taxonomists for standard genome sequencing and annotation.</title>
        <authorList>
            <consortium name="The Broad Institute Genomics Platform"/>
            <consortium name="The Broad Institute Genome Sequencing Center for Infectious Disease"/>
            <person name="Wu L."/>
            <person name="Ma J."/>
        </authorList>
    </citation>
    <scope>NUCLEOTIDE SEQUENCE [LARGE SCALE GENOMIC DNA]</scope>
    <source>
        <strain evidence="3">NBRC 102407</strain>
    </source>
</reference>
<gene>
    <name evidence="2" type="ORF">GCM10007933_21570</name>
</gene>
<evidence type="ECO:0000313" key="3">
    <source>
        <dbReference type="Proteomes" id="UP001157167"/>
    </source>
</evidence>
<dbReference type="Proteomes" id="UP001157167">
    <property type="component" value="Unassembled WGS sequence"/>
</dbReference>
<keyword evidence="3" id="KW-1185">Reference proteome</keyword>
<accession>A0ABQ6FBW7</accession>
<dbReference type="Pfam" id="PF10145">
    <property type="entry name" value="PhageMin_Tail"/>
    <property type="match status" value="1"/>
</dbReference>
<proteinExistence type="predicted"/>
<evidence type="ECO:0000313" key="2">
    <source>
        <dbReference type="EMBL" id="GLT22697.1"/>
    </source>
</evidence>
<comment type="caution">
    <text evidence="2">The sequence shown here is derived from an EMBL/GenBank/DDBJ whole genome shotgun (WGS) entry which is preliminary data.</text>
</comment>
<dbReference type="NCBIfam" id="TIGR01760">
    <property type="entry name" value="tape_meas_TP901"/>
    <property type="match status" value="1"/>
</dbReference>
<protein>
    <submittedName>
        <fullName evidence="2">Tail tape measure protein</fullName>
    </submittedName>
</protein>
<dbReference type="InterPro" id="IPR010090">
    <property type="entry name" value="Phage_tape_meas"/>
</dbReference>
<organism evidence="2 3">
    <name type="scientific">Zoogloea oryzae</name>
    <dbReference type="NCBI Taxonomy" id="310767"/>
    <lineage>
        <taxon>Bacteria</taxon>
        <taxon>Pseudomonadati</taxon>
        <taxon>Pseudomonadota</taxon>
        <taxon>Betaproteobacteria</taxon>
        <taxon>Rhodocyclales</taxon>
        <taxon>Zoogloeaceae</taxon>
        <taxon>Zoogloea</taxon>
    </lineage>
</organism>
<name>A0ABQ6FBW7_9RHOO</name>
<dbReference type="EMBL" id="BSPX01000029">
    <property type="protein sequence ID" value="GLT22697.1"/>
    <property type="molecule type" value="Genomic_DNA"/>
</dbReference>
<feature type="domain" description="Phage tail tape measure protein" evidence="1">
    <location>
        <begin position="199"/>
        <end position="412"/>
    </location>
</feature>
<dbReference type="RefSeq" id="WP_284187983.1">
    <property type="nucleotide sequence ID" value="NZ_BSPX01000029.1"/>
</dbReference>